<evidence type="ECO:0000256" key="3">
    <source>
        <dbReference type="ARBA" id="ARBA00023163"/>
    </source>
</evidence>
<dbReference type="OrthoDB" id="4338617at2"/>
<dbReference type="Proteomes" id="UP000466345">
    <property type="component" value="Unassembled WGS sequence"/>
</dbReference>
<dbReference type="PANTHER" id="PTHR44846:SF1">
    <property type="entry name" value="MANNOSYL-D-GLYCERATE TRANSPORT_METABOLISM SYSTEM REPRESSOR MNGR-RELATED"/>
    <property type="match status" value="1"/>
</dbReference>
<dbReference type="GO" id="GO:0003677">
    <property type="term" value="F:DNA binding"/>
    <property type="evidence" value="ECO:0007669"/>
    <property type="project" value="UniProtKB-KW"/>
</dbReference>
<keyword evidence="2" id="KW-0238">DNA-binding</keyword>
<dbReference type="SUPFAM" id="SSF46785">
    <property type="entry name" value="Winged helix' DNA-binding domain"/>
    <property type="match status" value="1"/>
</dbReference>
<proteinExistence type="predicted"/>
<dbReference type="RefSeq" id="WP_153456067.1">
    <property type="nucleotide sequence ID" value="NZ_WEGJ01000030.1"/>
</dbReference>
<dbReference type="Gene3D" id="1.10.10.10">
    <property type="entry name" value="Winged helix-like DNA-binding domain superfamily/Winged helix DNA-binding domain"/>
    <property type="match status" value="1"/>
</dbReference>
<reference evidence="5 6" key="1">
    <citation type="submission" date="2019-10" db="EMBL/GenBank/DDBJ databases">
        <title>Streptomyces smaragdinus sp. nov. and Streptomyces fabii sp. nov., isolated from the gut of fungus growing-termite Macrotermes natalensis.</title>
        <authorList>
            <person name="Schwitalla J."/>
            <person name="Benndorf R."/>
            <person name="Martin K."/>
            <person name="De Beer W."/>
            <person name="Kaster A.-K."/>
            <person name="Vollmers J."/>
            <person name="Poulsen M."/>
            <person name="Beemelmanns C."/>
        </authorList>
    </citation>
    <scope>NUCLEOTIDE SEQUENCE [LARGE SCALE GENOMIC DNA]</scope>
    <source>
        <strain evidence="5 6">RB5</strain>
    </source>
</reference>
<dbReference type="AlphaFoldDB" id="A0A7K0CPK7"/>
<protein>
    <recommendedName>
        <fullName evidence="4">HTH gntR-type domain-containing protein</fullName>
    </recommendedName>
</protein>
<organism evidence="5 6">
    <name type="scientific">Streptomyces smaragdinus</name>
    <dbReference type="NCBI Taxonomy" id="2585196"/>
    <lineage>
        <taxon>Bacteria</taxon>
        <taxon>Bacillati</taxon>
        <taxon>Actinomycetota</taxon>
        <taxon>Actinomycetes</taxon>
        <taxon>Kitasatosporales</taxon>
        <taxon>Streptomycetaceae</taxon>
        <taxon>Streptomyces</taxon>
    </lineage>
</organism>
<keyword evidence="3" id="KW-0804">Transcription</keyword>
<evidence type="ECO:0000313" key="5">
    <source>
        <dbReference type="EMBL" id="MQY15243.1"/>
    </source>
</evidence>
<dbReference type="SMART" id="SM00345">
    <property type="entry name" value="HTH_GNTR"/>
    <property type="match status" value="1"/>
</dbReference>
<dbReference type="CDD" id="cd07377">
    <property type="entry name" value="WHTH_GntR"/>
    <property type="match status" value="1"/>
</dbReference>
<dbReference type="PROSITE" id="PS50949">
    <property type="entry name" value="HTH_GNTR"/>
    <property type="match status" value="1"/>
</dbReference>
<evidence type="ECO:0000313" key="6">
    <source>
        <dbReference type="Proteomes" id="UP000466345"/>
    </source>
</evidence>
<accession>A0A7K0CPK7</accession>
<dbReference type="EMBL" id="WEGJ01000030">
    <property type="protein sequence ID" value="MQY15243.1"/>
    <property type="molecule type" value="Genomic_DNA"/>
</dbReference>
<evidence type="ECO:0000256" key="2">
    <source>
        <dbReference type="ARBA" id="ARBA00023125"/>
    </source>
</evidence>
<dbReference type="InterPro" id="IPR050679">
    <property type="entry name" value="Bact_HTH_transcr_reg"/>
</dbReference>
<evidence type="ECO:0000259" key="4">
    <source>
        <dbReference type="PROSITE" id="PS50949"/>
    </source>
</evidence>
<dbReference type="GO" id="GO:0045892">
    <property type="term" value="P:negative regulation of DNA-templated transcription"/>
    <property type="evidence" value="ECO:0007669"/>
    <property type="project" value="TreeGrafter"/>
</dbReference>
<feature type="domain" description="HTH gntR-type" evidence="4">
    <location>
        <begin position="9"/>
        <end position="73"/>
    </location>
</feature>
<keyword evidence="6" id="KW-1185">Reference proteome</keyword>
<comment type="caution">
    <text evidence="5">The sequence shown here is derived from an EMBL/GenBank/DDBJ whole genome shotgun (WGS) entry which is preliminary data.</text>
</comment>
<dbReference type="InterPro" id="IPR036390">
    <property type="entry name" value="WH_DNA-bd_sf"/>
</dbReference>
<dbReference type="PANTHER" id="PTHR44846">
    <property type="entry name" value="MANNOSYL-D-GLYCERATE TRANSPORT/METABOLISM SYSTEM REPRESSOR MNGR-RELATED"/>
    <property type="match status" value="1"/>
</dbReference>
<sequence length="73" mass="7933">MTRKLDETKAKWPQIAAALEREIAAMPSGERLPGALALSEEWGVSLTVARKALADLRERGLIRTENGIGTFVA</sequence>
<name>A0A7K0CPK7_9ACTN</name>
<dbReference type="GO" id="GO:0003700">
    <property type="term" value="F:DNA-binding transcription factor activity"/>
    <property type="evidence" value="ECO:0007669"/>
    <property type="project" value="InterPro"/>
</dbReference>
<dbReference type="InterPro" id="IPR000524">
    <property type="entry name" value="Tscrpt_reg_HTH_GntR"/>
</dbReference>
<gene>
    <name evidence="5" type="ORF">SRB5_54220</name>
</gene>
<keyword evidence="1" id="KW-0805">Transcription regulation</keyword>
<dbReference type="Pfam" id="PF00392">
    <property type="entry name" value="GntR"/>
    <property type="match status" value="1"/>
</dbReference>
<dbReference type="InterPro" id="IPR036388">
    <property type="entry name" value="WH-like_DNA-bd_sf"/>
</dbReference>
<evidence type="ECO:0000256" key="1">
    <source>
        <dbReference type="ARBA" id="ARBA00023015"/>
    </source>
</evidence>